<evidence type="ECO:0000313" key="2">
    <source>
        <dbReference type="EMBL" id="MFD1939790.1"/>
    </source>
</evidence>
<gene>
    <name evidence="2" type="ORF">ACFSKW_50875</name>
</gene>
<reference evidence="3" key="1">
    <citation type="journal article" date="2019" name="Int. J. Syst. Evol. Microbiol.">
        <title>The Global Catalogue of Microorganisms (GCM) 10K type strain sequencing project: providing services to taxonomists for standard genome sequencing and annotation.</title>
        <authorList>
            <consortium name="The Broad Institute Genomics Platform"/>
            <consortium name="The Broad Institute Genome Sequencing Center for Infectious Disease"/>
            <person name="Wu L."/>
            <person name="Ma J."/>
        </authorList>
    </citation>
    <scope>NUCLEOTIDE SEQUENCE [LARGE SCALE GENOMIC DNA]</scope>
    <source>
        <strain evidence="3">ICMP 6774ER</strain>
    </source>
</reference>
<accession>A0ABW4TFP9</accession>
<dbReference type="RefSeq" id="WP_379582391.1">
    <property type="nucleotide sequence ID" value="NZ_JBHUFV010000096.1"/>
</dbReference>
<proteinExistence type="predicted"/>
<dbReference type="Proteomes" id="UP001597368">
    <property type="component" value="Unassembled WGS sequence"/>
</dbReference>
<evidence type="ECO:0000259" key="1">
    <source>
        <dbReference type="Pfam" id="PF23213"/>
    </source>
</evidence>
<sequence length="280" mass="30710">MDSEQNAVGAAPAGVHRPGTDRLWGESWYFDFAAVDGSAGGFVRVGDYPRLGRRWYWAYVVAGAHATGHALDLPLPTLRDVPWEAADPALRFVAEPAAGGWSIAAGGDGFGLDVTWREQAPEYGYARGSRMEQPGWAVGEVTLDGRSFPLDGPGQRDHSWGVRDWWRIGWTWCAGRLSDGTRFQATHLDARGRIPPDGYLMAPGGPPEPVRDVAVGADALRMNDTLLEFADVAHVTIDLRSPDGEQSRLRRAMTRVRAGATRHGIGWRERNMPERAARRA</sequence>
<dbReference type="SUPFAM" id="SSF159245">
    <property type="entry name" value="AttH-like"/>
    <property type="match status" value="1"/>
</dbReference>
<protein>
    <recommendedName>
        <fullName evidence="1">DUF7065 domain-containing protein</fullName>
    </recommendedName>
</protein>
<dbReference type="Pfam" id="PF23213">
    <property type="entry name" value="DUF7065"/>
    <property type="match status" value="1"/>
</dbReference>
<comment type="caution">
    <text evidence="2">The sequence shown here is derived from an EMBL/GenBank/DDBJ whole genome shotgun (WGS) entry which is preliminary data.</text>
</comment>
<organism evidence="2 3">
    <name type="scientific">Nonomuraea mangrovi</name>
    <dbReference type="NCBI Taxonomy" id="2316207"/>
    <lineage>
        <taxon>Bacteria</taxon>
        <taxon>Bacillati</taxon>
        <taxon>Actinomycetota</taxon>
        <taxon>Actinomycetes</taxon>
        <taxon>Streptosporangiales</taxon>
        <taxon>Streptosporangiaceae</taxon>
        <taxon>Nonomuraea</taxon>
    </lineage>
</organism>
<keyword evidence="3" id="KW-1185">Reference proteome</keyword>
<dbReference type="InterPro" id="IPR055493">
    <property type="entry name" value="DUF7065"/>
</dbReference>
<dbReference type="EMBL" id="JBHUFV010000096">
    <property type="protein sequence ID" value="MFD1939790.1"/>
    <property type="molecule type" value="Genomic_DNA"/>
</dbReference>
<evidence type="ECO:0000313" key="3">
    <source>
        <dbReference type="Proteomes" id="UP001597368"/>
    </source>
</evidence>
<feature type="domain" description="DUF7065" evidence="1">
    <location>
        <begin position="15"/>
        <end position="163"/>
    </location>
</feature>
<name>A0ABW4TFP9_9ACTN</name>